<dbReference type="PANTHER" id="PTHR39267:SF1">
    <property type="entry name" value="SURVIVAL MOTOR NEURON PROTEIN"/>
    <property type="match status" value="1"/>
</dbReference>
<feature type="region of interest" description="Disordered" evidence="1">
    <location>
        <begin position="231"/>
        <end position="253"/>
    </location>
</feature>
<dbReference type="AlphaFoldDB" id="A0AAV8U7I8"/>
<name>A0AAV8U7I8_9ROSI</name>
<dbReference type="Proteomes" id="UP001159364">
    <property type="component" value="Linkage Group LG01"/>
</dbReference>
<accession>A0AAV8U7I8</accession>
<feature type="compositionally biased region" description="Basic and acidic residues" evidence="1">
    <location>
        <begin position="235"/>
        <end position="248"/>
    </location>
</feature>
<keyword evidence="4" id="KW-1185">Reference proteome</keyword>
<feature type="domain" description="Survival Motor Neuron Gemin2-binding" evidence="2">
    <location>
        <begin position="1"/>
        <end position="29"/>
    </location>
</feature>
<sequence>MGKEGDLWDDSALVNAFDDAMSKYKKMHGMHSKDYSTDIGNVAGNTVENASSNDATDCRTLREEADNNYATSGEMLELGEATNSVTDHGLEEYNQLLSQYYELEEKRQVILQKLHQLSGYDTQYPVEGSGSGQQGGFCSTSQYYLVPANQASLLNLIGSSCCCICHCYVAPCASSAACTLGGTCLNKECTDSTVVTNPQNSFAPVNDDISKIALGAAERAISSMKMNTSNISGSKDAEHLAKTGKEEETVQSTSSETDLSVVLNAWYSAGFYSGKYLTEQYIAKKRLD</sequence>
<dbReference type="Pfam" id="PF20636">
    <property type="entry name" value="SMN_G2-BD"/>
    <property type="match status" value="1"/>
</dbReference>
<dbReference type="PANTHER" id="PTHR39267">
    <property type="entry name" value="SURVIVAL MOTOR NEURON-LIKE PROTEIN 1"/>
    <property type="match status" value="1"/>
</dbReference>
<dbReference type="CDD" id="cd22851">
    <property type="entry name" value="SMN_N"/>
    <property type="match status" value="1"/>
</dbReference>
<protein>
    <recommendedName>
        <fullName evidence="2">Survival Motor Neuron Gemin2-binding domain-containing protein</fullName>
    </recommendedName>
</protein>
<proteinExistence type="predicted"/>
<dbReference type="EMBL" id="JAIWQS010000001">
    <property type="protein sequence ID" value="KAJ8774154.1"/>
    <property type="molecule type" value="Genomic_DNA"/>
</dbReference>
<evidence type="ECO:0000313" key="3">
    <source>
        <dbReference type="EMBL" id="KAJ8774154.1"/>
    </source>
</evidence>
<dbReference type="InterPro" id="IPR040424">
    <property type="entry name" value="Smn1"/>
</dbReference>
<evidence type="ECO:0000256" key="1">
    <source>
        <dbReference type="SAM" id="MobiDB-lite"/>
    </source>
</evidence>
<dbReference type="InterPro" id="IPR049481">
    <property type="entry name" value="SMN_G2-BD"/>
</dbReference>
<comment type="caution">
    <text evidence="3">The sequence shown here is derived from an EMBL/GenBank/DDBJ whole genome shotgun (WGS) entry which is preliminary data.</text>
</comment>
<organism evidence="3 4">
    <name type="scientific">Erythroxylum novogranatense</name>
    <dbReference type="NCBI Taxonomy" id="1862640"/>
    <lineage>
        <taxon>Eukaryota</taxon>
        <taxon>Viridiplantae</taxon>
        <taxon>Streptophyta</taxon>
        <taxon>Embryophyta</taxon>
        <taxon>Tracheophyta</taxon>
        <taxon>Spermatophyta</taxon>
        <taxon>Magnoliopsida</taxon>
        <taxon>eudicotyledons</taxon>
        <taxon>Gunneridae</taxon>
        <taxon>Pentapetalae</taxon>
        <taxon>rosids</taxon>
        <taxon>fabids</taxon>
        <taxon>Malpighiales</taxon>
        <taxon>Erythroxylaceae</taxon>
        <taxon>Erythroxylum</taxon>
    </lineage>
</organism>
<evidence type="ECO:0000259" key="2">
    <source>
        <dbReference type="Pfam" id="PF20636"/>
    </source>
</evidence>
<reference evidence="3 4" key="1">
    <citation type="submission" date="2021-09" db="EMBL/GenBank/DDBJ databases">
        <title>Genomic insights and catalytic innovation underlie evolution of tropane alkaloids biosynthesis.</title>
        <authorList>
            <person name="Wang Y.-J."/>
            <person name="Tian T."/>
            <person name="Huang J.-P."/>
            <person name="Huang S.-X."/>
        </authorList>
    </citation>
    <scope>NUCLEOTIDE SEQUENCE [LARGE SCALE GENOMIC DNA]</scope>
    <source>
        <strain evidence="3">KIB-2018</strain>
        <tissue evidence="3">Leaf</tissue>
    </source>
</reference>
<evidence type="ECO:0000313" key="4">
    <source>
        <dbReference type="Proteomes" id="UP001159364"/>
    </source>
</evidence>
<gene>
    <name evidence="3" type="ORF">K2173_009585</name>
</gene>